<keyword evidence="6" id="KW-1185">Reference proteome</keyword>
<feature type="region of interest" description="Disordered" evidence="2">
    <location>
        <begin position="59"/>
        <end position="100"/>
    </location>
</feature>
<dbReference type="Pfam" id="PF01846">
    <property type="entry name" value="FF"/>
    <property type="match status" value="3"/>
</dbReference>
<dbReference type="Proteomes" id="UP000000591">
    <property type="component" value="Chromosome IV"/>
</dbReference>
<dbReference type="OrthoDB" id="187617at2759"/>
<dbReference type="FunFam" id="1.10.10.440:FF:000050">
    <property type="entry name" value="U1 snRNP protein"/>
    <property type="match status" value="1"/>
</dbReference>
<dbReference type="InterPro" id="IPR036020">
    <property type="entry name" value="WW_dom_sf"/>
</dbReference>
<dbReference type="InterPro" id="IPR036517">
    <property type="entry name" value="FF_domain_sf"/>
</dbReference>
<dbReference type="PROSITE" id="PS51676">
    <property type="entry name" value="FF"/>
    <property type="match status" value="2"/>
</dbReference>
<organism evidence="5 6">
    <name type="scientific">Eremothecium gossypii (strain ATCC 10895 / CBS 109.51 / FGSC 9923 / NRRL Y-1056)</name>
    <name type="common">Yeast</name>
    <name type="synonym">Ashbya gossypii</name>
    <dbReference type="NCBI Taxonomy" id="284811"/>
    <lineage>
        <taxon>Eukaryota</taxon>
        <taxon>Fungi</taxon>
        <taxon>Dikarya</taxon>
        <taxon>Ascomycota</taxon>
        <taxon>Saccharomycotina</taxon>
        <taxon>Saccharomycetes</taxon>
        <taxon>Saccharomycetales</taxon>
        <taxon>Saccharomycetaceae</taxon>
        <taxon>Eremothecium</taxon>
    </lineage>
</organism>
<reference evidence="5 6" key="1">
    <citation type="journal article" date="2004" name="Science">
        <title>The Ashbya gossypii genome as a tool for mapping the ancient Saccharomyces cerevisiae genome.</title>
        <authorList>
            <person name="Dietrich F.S."/>
            <person name="Voegeli S."/>
            <person name="Brachat S."/>
            <person name="Lerch A."/>
            <person name="Gates K."/>
            <person name="Steiner S."/>
            <person name="Mohr C."/>
            <person name="Pohlmann R."/>
            <person name="Luedi P."/>
            <person name="Choi S."/>
            <person name="Wing R.A."/>
            <person name="Flavier A."/>
            <person name="Gaffney T.D."/>
            <person name="Philippsen P."/>
        </authorList>
    </citation>
    <scope>NUCLEOTIDE SEQUENCE [LARGE SCALE GENOMIC DNA]</scope>
    <source>
        <strain evidence="6">ATCC 10895 / CBS 109.51 / FGSC 9923 / NRRL Y-1056</strain>
    </source>
</reference>
<protein>
    <submittedName>
        <fullName evidence="5">ADR159Cp</fullName>
    </submittedName>
</protein>
<dbReference type="GO" id="GO:0003723">
    <property type="term" value="F:RNA binding"/>
    <property type="evidence" value="ECO:0000318"/>
    <property type="project" value="GO_Central"/>
</dbReference>
<dbReference type="SMART" id="SM00441">
    <property type="entry name" value="FF"/>
    <property type="match status" value="4"/>
</dbReference>
<dbReference type="OMA" id="NEPIYKH"/>
<proteinExistence type="predicted"/>
<feature type="compositionally biased region" description="Acidic residues" evidence="2">
    <location>
        <begin position="72"/>
        <end position="86"/>
    </location>
</feature>
<evidence type="ECO:0000256" key="2">
    <source>
        <dbReference type="SAM" id="MobiDB-lite"/>
    </source>
</evidence>
<feature type="domain" description="WW" evidence="3">
    <location>
        <begin position="43"/>
        <end position="71"/>
    </location>
</feature>
<dbReference type="GO" id="GO:0005685">
    <property type="term" value="C:U1 snRNP"/>
    <property type="evidence" value="ECO:0000318"/>
    <property type="project" value="GO_Central"/>
</dbReference>
<dbReference type="STRING" id="284811.Q759W3"/>
<evidence type="ECO:0000259" key="4">
    <source>
        <dbReference type="PROSITE" id="PS51676"/>
    </source>
</evidence>
<dbReference type="PROSITE" id="PS50020">
    <property type="entry name" value="WW_DOMAIN_2"/>
    <property type="match status" value="2"/>
</dbReference>
<dbReference type="SUPFAM" id="SSF51045">
    <property type="entry name" value="WW domain"/>
    <property type="match status" value="2"/>
</dbReference>
<dbReference type="GO" id="GO:0071004">
    <property type="term" value="C:U2-type prespliceosome"/>
    <property type="evidence" value="ECO:0000318"/>
    <property type="project" value="GO_Central"/>
</dbReference>
<dbReference type="eggNOG" id="KOG0152">
    <property type="taxonomic scope" value="Eukaryota"/>
</dbReference>
<dbReference type="KEGG" id="ago:AGOS_ADR159C"/>
<dbReference type="SUPFAM" id="SSF81698">
    <property type="entry name" value="FF domain"/>
    <property type="match status" value="3"/>
</dbReference>
<feature type="compositionally biased region" description="Polar residues" evidence="2">
    <location>
        <begin position="20"/>
        <end position="29"/>
    </location>
</feature>
<dbReference type="GO" id="GO:0045292">
    <property type="term" value="P:mRNA cis splicing, via spliceosome"/>
    <property type="evidence" value="ECO:0007669"/>
    <property type="project" value="InterPro"/>
</dbReference>
<accession>Q759W3</accession>
<keyword evidence="1" id="KW-0175">Coiled coil</keyword>
<dbReference type="Pfam" id="PF00397">
    <property type="entry name" value="WW"/>
    <property type="match status" value="2"/>
</dbReference>
<feature type="coiled-coil region" evidence="1">
    <location>
        <begin position="467"/>
        <end position="494"/>
    </location>
</feature>
<dbReference type="GeneID" id="4620418"/>
<feature type="domain" description="WW" evidence="3">
    <location>
        <begin position="1"/>
        <end position="30"/>
    </location>
</feature>
<dbReference type="InterPro" id="IPR002713">
    <property type="entry name" value="FF_domain"/>
</dbReference>
<dbReference type="AlphaFoldDB" id="Q759W3"/>
<dbReference type="PROSITE" id="PS01159">
    <property type="entry name" value="WW_DOMAIN_1"/>
    <property type="match status" value="2"/>
</dbReference>
<feature type="compositionally biased region" description="Basic and acidic residues" evidence="2">
    <location>
        <begin position="60"/>
        <end position="71"/>
    </location>
</feature>
<dbReference type="PANTHER" id="PTHR11864:SF0">
    <property type="entry name" value="PRP40 PRE-MRNA PROCESSING FACTOR 40 HOMOLOG A (YEAST)"/>
    <property type="match status" value="1"/>
</dbReference>
<evidence type="ECO:0000313" key="5">
    <source>
        <dbReference type="EMBL" id="AAS52080.1"/>
    </source>
</evidence>
<gene>
    <name evidence="5" type="ORF">AGOS_ADR159C</name>
</gene>
<dbReference type="PANTHER" id="PTHR11864">
    <property type="entry name" value="PRE-MRNA-PROCESSING PROTEIN PRP40"/>
    <property type="match status" value="1"/>
</dbReference>
<dbReference type="FunCoup" id="Q759W3">
    <property type="interactions" value="1245"/>
</dbReference>
<reference evidence="6" key="2">
    <citation type="journal article" date="2013" name="G3 (Bethesda)">
        <title>Genomes of Ashbya fungi isolated from insects reveal four mating-type loci, numerous translocations, lack of transposons, and distinct gene duplications.</title>
        <authorList>
            <person name="Dietrich F.S."/>
            <person name="Voegeli S."/>
            <person name="Kuo S."/>
            <person name="Philippsen P."/>
        </authorList>
    </citation>
    <scope>GENOME REANNOTATION</scope>
    <source>
        <strain evidence="6">ATCC 10895 / CBS 109.51 / FGSC 9923 / NRRL Y-1056</strain>
    </source>
</reference>
<feature type="region of interest" description="Disordered" evidence="2">
    <location>
        <begin position="545"/>
        <end position="569"/>
    </location>
</feature>
<evidence type="ECO:0000313" key="6">
    <source>
        <dbReference type="Proteomes" id="UP000000591"/>
    </source>
</evidence>
<dbReference type="EMBL" id="AE016817">
    <property type="protein sequence ID" value="AAS52080.1"/>
    <property type="molecule type" value="Genomic_DNA"/>
</dbReference>
<dbReference type="InterPro" id="IPR039726">
    <property type="entry name" value="Prp40-like"/>
</dbReference>
<dbReference type="SMART" id="SM00456">
    <property type="entry name" value="WW"/>
    <property type="match status" value="2"/>
</dbReference>
<sequence length="569" mass="67632">MSDWKEAQDSTGRVYYYNSKGETSWNKPNDTPVELEPRLEECGWKVATTEDGNVYYYNRETGESRWEKPELEPAEEVPREEDERAPEEEKNEPSAAEEPGVRIELLLNSNQKYHNQSRVLNVTVEKDMQAAERLFLRMLKEHQVDSTWSFNRIISELSCQDPRYWCVDDDPLWKQTTFEKYLTTRTEDQLLKEHTAVSKFKDAFLAMLRERNDIHYYTRWPTVRRLIANEPIYKHSVMSEKVKRETFQEYVSQLAEEHKKNYTKTRTAALEELRQYLRSIITDRNNLLTWAELEKQYLFTNARFVANKHFETLEKVDILREYIEIVTKIISDYDSEIDALSRVNYTSDRIARDAFKELLSEHKASIRYNTSWNSIYQLIKNDPRFLNTLGRSGSSALDLFLDQVEEHRLTISAHRSVAQQILIDENFQWNDKEPLANREKILALIREKDQFKNIDPQDLDPIPEELIKTRQKKLEEDQLRLAQLEEQRKQYFTLLLLRVFRQRDTMPPWEDARERIKHYPEFQSMAAEESVMKEVYEQFCREGPALPLNTPGLPPSRKRPLASTVELDY</sequence>
<dbReference type="Gene3D" id="2.20.70.10">
    <property type="match status" value="2"/>
</dbReference>
<evidence type="ECO:0000256" key="1">
    <source>
        <dbReference type="SAM" id="Coils"/>
    </source>
</evidence>
<dbReference type="GO" id="GO:0000398">
    <property type="term" value="P:mRNA splicing, via spliceosome"/>
    <property type="evidence" value="ECO:0000318"/>
    <property type="project" value="GO_Central"/>
</dbReference>
<feature type="domain" description="FF" evidence="4">
    <location>
        <begin position="192"/>
        <end position="253"/>
    </location>
</feature>
<feature type="domain" description="FF" evidence="4">
    <location>
        <begin position="345"/>
        <end position="406"/>
    </location>
</feature>
<evidence type="ECO:0000259" key="3">
    <source>
        <dbReference type="PROSITE" id="PS50020"/>
    </source>
</evidence>
<feature type="region of interest" description="Disordered" evidence="2">
    <location>
        <begin position="1"/>
        <end position="34"/>
    </location>
</feature>
<name>Q759W3_EREGS</name>
<dbReference type="CDD" id="cd00201">
    <property type="entry name" value="WW"/>
    <property type="match status" value="2"/>
</dbReference>
<dbReference type="InterPro" id="IPR001202">
    <property type="entry name" value="WW_dom"/>
</dbReference>
<dbReference type="InParanoid" id="Q759W3"/>
<dbReference type="RefSeq" id="NP_984256.1">
    <property type="nucleotide sequence ID" value="NM_209609.1"/>
</dbReference>
<dbReference type="Gene3D" id="1.10.10.440">
    <property type="entry name" value="FF domain"/>
    <property type="match status" value="4"/>
</dbReference>
<dbReference type="HOGENOM" id="CLU_005825_1_1_1"/>